<dbReference type="InterPro" id="IPR036457">
    <property type="entry name" value="PPM-type-like_dom_sf"/>
</dbReference>
<dbReference type="SMART" id="SM00028">
    <property type="entry name" value="TPR"/>
    <property type="match status" value="3"/>
</dbReference>
<dbReference type="InterPro" id="IPR011990">
    <property type="entry name" value="TPR-like_helical_dom_sf"/>
</dbReference>
<dbReference type="RefSeq" id="WP_211093309.1">
    <property type="nucleotide sequence ID" value="NZ_JABAIL010000004.1"/>
</dbReference>
<dbReference type="Proteomes" id="UP000585050">
    <property type="component" value="Unassembled WGS sequence"/>
</dbReference>
<comment type="caution">
    <text evidence="5">The sequence shown here is derived from an EMBL/GenBank/DDBJ whole genome shotgun (WGS) entry which is preliminary data.</text>
</comment>
<evidence type="ECO:0000313" key="6">
    <source>
        <dbReference type="Proteomes" id="UP000585050"/>
    </source>
</evidence>
<dbReference type="InterPro" id="IPR019734">
    <property type="entry name" value="TPR_rpt"/>
</dbReference>
<name>A0A7X8SM06_9BACT</name>
<gene>
    <name evidence="5" type="ORF">HGP29_15560</name>
</gene>
<evidence type="ECO:0000313" key="5">
    <source>
        <dbReference type="EMBL" id="NLR92635.1"/>
    </source>
</evidence>
<reference evidence="5 6" key="1">
    <citation type="submission" date="2020-04" db="EMBL/GenBank/DDBJ databases">
        <title>Flammeovirga sp. SR4, a novel species isolated from seawater.</title>
        <authorList>
            <person name="Wang X."/>
        </authorList>
    </citation>
    <scope>NUCLEOTIDE SEQUENCE [LARGE SCALE GENOMIC DNA]</scope>
    <source>
        <strain evidence="5 6">SR4</strain>
    </source>
</reference>
<dbReference type="Gene3D" id="1.25.40.10">
    <property type="entry name" value="Tetratricopeptide repeat domain"/>
    <property type="match status" value="2"/>
</dbReference>
<accession>A0A7X8SM06</accession>
<dbReference type="PROSITE" id="PS50005">
    <property type="entry name" value="TPR"/>
    <property type="match status" value="2"/>
</dbReference>
<evidence type="ECO:0000256" key="2">
    <source>
        <dbReference type="PROSITE-ProRule" id="PRU00339"/>
    </source>
</evidence>
<dbReference type="Pfam" id="PF07228">
    <property type="entry name" value="SpoIIE"/>
    <property type="match status" value="1"/>
</dbReference>
<keyword evidence="3" id="KW-1133">Transmembrane helix</keyword>
<dbReference type="GO" id="GO:0016791">
    <property type="term" value="F:phosphatase activity"/>
    <property type="evidence" value="ECO:0007669"/>
    <property type="project" value="TreeGrafter"/>
</dbReference>
<organism evidence="5 6">
    <name type="scientific">Flammeovirga agarivorans</name>
    <dbReference type="NCBI Taxonomy" id="2726742"/>
    <lineage>
        <taxon>Bacteria</taxon>
        <taxon>Pseudomonadati</taxon>
        <taxon>Bacteroidota</taxon>
        <taxon>Cytophagia</taxon>
        <taxon>Cytophagales</taxon>
        <taxon>Flammeovirgaceae</taxon>
        <taxon>Flammeovirga</taxon>
    </lineage>
</organism>
<feature type="repeat" description="TPR" evidence="2">
    <location>
        <begin position="284"/>
        <end position="317"/>
    </location>
</feature>
<evidence type="ECO:0000256" key="3">
    <source>
        <dbReference type="SAM" id="Phobius"/>
    </source>
</evidence>
<dbReference type="InterPro" id="IPR001932">
    <property type="entry name" value="PPM-type_phosphatase-like_dom"/>
</dbReference>
<dbReference type="SUPFAM" id="SSF48452">
    <property type="entry name" value="TPR-like"/>
    <property type="match status" value="2"/>
</dbReference>
<keyword evidence="6" id="KW-1185">Reference proteome</keyword>
<proteinExistence type="predicted"/>
<dbReference type="InterPro" id="IPR052016">
    <property type="entry name" value="Bact_Sigma-Reg"/>
</dbReference>
<protein>
    <submittedName>
        <fullName evidence="5">SpoIIE family protein phosphatase</fullName>
    </submittedName>
</protein>
<feature type="repeat" description="TPR" evidence="2">
    <location>
        <begin position="159"/>
        <end position="192"/>
    </location>
</feature>
<evidence type="ECO:0000256" key="1">
    <source>
        <dbReference type="ARBA" id="ARBA00022801"/>
    </source>
</evidence>
<keyword evidence="3" id="KW-0812">Transmembrane</keyword>
<keyword evidence="1" id="KW-0378">Hydrolase</keyword>
<dbReference type="Gene3D" id="3.60.40.10">
    <property type="entry name" value="PPM-type phosphatase domain"/>
    <property type="match status" value="1"/>
</dbReference>
<keyword evidence="2" id="KW-0802">TPR repeat</keyword>
<dbReference type="PANTHER" id="PTHR43156:SF9">
    <property type="entry name" value="HAMP DOMAIN-CONTAINING PROTEIN"/>
    <property type="match status" value="1"/>
</dbReference>
<dbReference type="AlphaFoldDB" id="A0A7X8SM06"/>
<dbReference type="PANTHER" id="PTHR43156">
    <property type="entry name" value="STAGE II SPORULATION PROTEIN E-RELATED"/>
    <property type="match status" value="1"/>
</dbReference>
<dbReference type="Pfam" id="PF13424">
    <property type="entry name" value="TPR_12"/>
    <property type="match status" value="1"/>
</dbReference>
<feature type="transmembrane region" description="Helical" evidence="3">
    <location>
        <begin position="401"/>
        <end position="420"/>
    </location>
</feature>
<dbReference type="SMART" id="SM00331">
    <property type="entry name" value="PP2C_SIG"/>
    <property type="match status" value="1"/>
</dbReference>
<sequence>MLIRRIDLKYLSIILCIFLFSKSVLADSELDSAQYKYLDTSTKNTVDFYLEAGELDSMKILMDSLYQKIGEEKFNTDAYWLFSRYCFYFEYAGELDSAEYYCKKSLEIAEKEFDLKQISISNVNLATLYINQGRTETAMNLLKLAYEIDYQLDDKVDLAFTMNNIGYVYLQHKEYVQAFEVFEQILDIELDSTNEDLDHIKNTALLNIADVHVAFEEYTDLRKVLQQLDKNGNFRKENNFEGFILLSLLKGKLAMGMKDYPLAKKIFLISVRESNKKQLPIPKLNSYLELGNYHYELKEYSRAYDAFEKAYIITKQNRMLDREYEVSLKLAQTLRFVNKDQAIYFYEKSTVLSDSLFNKQKLAAVADMQAFHEVEQQKTENDVLREIEYINQIKLQENKNFLRLTVIIVMLLLVFIYYIFLSQRKTKKLNTKLSSINSELGIAKLEMETMNEELIAKNDILKDTLEHSKEQGTQLNYQNNKINSSIKSALLIQSSILISKDVIDNAFEKNFIFNQPKDIVSGDFYWFFEKDGWKIYACVDCTGHGVPGALMSMMGSSLLYEIVRGNKIYSPSEILKELNNLVVRNLQQEYNDNNDGMDMSIIAVKDDHLYFSGAKNPLYIVRNGELTKLPGTRKSIGGEMNHVYDEHTWEIQKDDMVYMATDGYQDQFGGVRARKFMVGKLRRLLEKIAKESPSKQHDILQSTINSWMAEANWEQIDDMMILGVKL</sequence>
<keyword evidence="3" id="KW-0472">Membrane</keyword>
<dbReference type="EMBL" id="JABAIL010000004">
    <property type="protein sequence ID" value="NLR92635.1"/>
    <property type="molecule type" value="Genomic_DNA"/>
</dbReference>
<evidence type="ECO:0000259" key="4">
    <source>
        <dbReference type="SMART" id="SM00331"/>
    </source>
</evidence>
<feature type="domain" description="PPM-type phosphatase" evidence="4">
    <location>
        <begin position="505"/>
        <end position="726"/>
    </location>
</feature>